<proteinExistence type="predicted"/>
<evidence type="ECO:0000256" key="3">
    <source>
        <dbReference type="ARBA" id="ARBA00023163"/>
    </source>
</evidence>
<dbReference type="GO" id="GO:0003700">
    <property type="term" value="F:DNA-binding transcription factor activity"/>
    <property type="evidence" value="ECO:0007669"/>
    <property type="project" value="InterPro"/>
</dbReference>
<dbReference type="InterPro" id="IPR018060">
    <property type="entry name" value="HTH_AraC"/>
</dbReference>
<keyword evidence="1" id="KW-0805">Transcription regulation</keyword>
<feature type="domain" description="HTH araC/xylS-type" evidence="4">
    <location>
        <begin position="154"/>
        <end position="252"/>
    </location>
</feature>
<evidence type="ECO:0000259" key="4">
    <source>
        <dbReference type="PROSITE" id="PS01124"/>
    </source>
</evidence>
<organism evidence="5 6">
    <name type="scientific">Prosthecobacter vanneervenii</name>
    <dbReference type="NCBI Taxonomy" id="48466"/>
    <lineage>
        <taxon>Bacteria</taxon>
        <taxon>Pseudomonadati</taxon>
        <taxon>Verrucomicrobiota</taxon>
        <taxon>Verrucomicrobiia</taxon>
        <taxon>Verrucomicrobiales</taxon>
        <taxon>Verrucomicrobiaceae</taxon>
        <taxon>Prosthecobacter</taxon>
    </lineage>
</organism>
<evidence type="ECO:0000256" key="2">
    <source>
        <dbReference type="ARBA" id="ARBA00023125"/>
    </source>
</evidence>
<dbReference type="InterPro" id="IPR050204">
    <property type="entry name" value="AraC_XylS_family_regulators"/>
</dbReference>
<dbReference type="Pfam" id="PF08448">
    <property type="entry name" value="PAS_4"/>
    <property type="match status" value="1"/>
</dbReference>
<dbReference type="SUPFAM" id="SSF46689">
    <property type="entry name" value="Homeodomain-like"/>
    <property type="match status" value="2"/>
</dbReference>
<dbReference type="EMBL" id="JACHIG010000002">
    <property type="protein sequence ID" value="MBB5031828.1"/>
    <property type="molecule type" value="Genomic_DNA"/>
</dbReference>
<dbReference type="SMART" id="SM00342">
    <property type="entry name" value="HTH_ARAC"/>
    <property type="match status" value="1"/>
</dbReference>
<dbReference type="InterPro" id="IPR013656">
    <property type="entry name" value="PAS_4"/>
</dbReference>
<dbReference type="Gene3D" id="1.10.10.60">
    <property type="entry name" value="Homeodomain-like"/>
    <property type="match status" value="1"/>
</dbReference>
<dbReference type="AlphaFoldDB" id="A0A7W7Y8X8"/>
<name>A0A7W7Y8X8_9BACT</name>
<keyword evidence="3" id="KW-0804">Transcription</keyword>
<dbReference type="PROSITE" id="PS01124">
    <property type="entry name" value="HTH_ARAC_FAMILY_2"/>
    <property type="match status" value="1"/>
</dbReference>
<dbReference type="Proteomes" id="UP000590740">
    <property type="component" value="Unassembled WGS sequence"/>
</dbReference>
<dbReference type="InterPro" id="IPR035965">
    <property type="entry name" value="PAS-like_dom_sf"/>
</dbReference>
<comment type="caution">
    <text evidence="5">The sequence shown here is derived from an EMBL/GenBank/DDBJ whole genome shotgun (WGS) entry which is preliminary data.</text>
</comment>
<dbReference type="RefSeq" id="WP_343076552.1">
    <property type="nucleotide sequence ID" value="NZ_JACHIG010000002.1"/>
</dbReference>
<protein>
    <submittedName>
        <fullName evidence="5">AraC-like DNA-binding protein</fullName>
    </submittedName>
</protein>
<dbReference type="PANTHER" id="PTHR46796">
    <property type="entry name" value="HTH-TYPE TRANSCRIPTIONAL ACTIVATOR RHAS-RELATED"/>
    <property type="match status" value="1"/>
</dbReference>
<dbReference type="SUPFAM" id="SSF55785">
    <property type="entry name" value="PYP-like sensor domain (PAS domain)"/>
    <property type="match status" value="1"/>
</dbReference>
<accession>A0A7W7Y8X8</accession>
<dbReference type="Gene3D" id="3.30.450.20">
    <property type="entry name" value="PAS domain"/>
    <property type="match status" value="1"/>
</dbReference>
<keyword evidence="2 5" id="KW-0238">DNA-binding</keyword>
<evidence type="ECO:0000313" key="6">
    <source>
        <dbReference type="Proteomes" id="UP000590740"/>
    </source>
</evidence>
<evidence type="ECO:0000256" key="1">
    <source>
        <dbReference type="ARBA" id="ARBA00023015"/>
    </source>
</evidence>
<keyword evidence="6" id="KW-1185">Reference proteome</keyword>
<gene>
    <name evidence="5" type="ORF">HNQ65_001396</name>
</gene>
<dbReference type="InterPro" id="IPR009057">
    <property type="entry name" value="Homeodomain-like_sf"/>
</dbReference>
<dbReference type="Pfam" id="PF12833">
    <property type="entry name" value="HTH_18"/>
    <property type="match status" value="1"/>
</dbReference>
<reference evidence="5 6" key="1">
    <citation type="submission" date="2020-08" db="EMBL/GenBank/DDBJ databases">
        <title>Genomic Encyclopedia of Type Strains, Phase IV (KMG-IV): sequencing the most valuable type-strain genomes for metagenomic binning, comparative biology and taxonomic classification.</title>
        <authorList>
            <person name="Goeker M."/>
        </authorList>
    </citation>
    <scope>NUCLEOTIDE SEQUENCE [LARGE SCALE GENOMIC DNA]</scope>
    <source>
        <strain evidence="5 6">DSM 12252</strain>
    </source>
</reference>
<dbReference type="GO" id="GO:0043565">
    <property type="term" value="F:sequence-specific DNA binding"/>
    <property type="evidence" value="ECO:0007669"/>
    <property type="project" value="InterPro"/>
</dbReference>
<evidence type="ECO:0000313" key="5">
    <source>
        <dbReference type="EMBL" id="MBB5031828.1"/>
    </source>
</evidence>
<sequence>MSSTAPRPESPAALRERFIRRVSADSPFYRLFDHLPDLAFFAKDSDFRFMCASRRFMDRFGISDETDIVGKNDFDLFPTRLAENFRRDDVEVMSSGKAQLNIVELFFTDQGLPDWFVTNKLPLTDAKGRVIGIMGTVQSFEGKKQMLQPYLQIDLALSYIRDHFRTGVSITELAQIVHLSPRQLHRKFVETFGTSPQAFIMKLRIQAACEALQREGANISDVAHDLGFCDQSALTHHFHRHMGMTPLKYLRQFRLRRA</sequence>